<dbReference type="EMBL" id="JAMZEB010000001">
    <property type="protein sequence ID" value="MCP2353141.1"/>
    <property type="molecule type" value="Genomic_DNA"/>
</dbReference>
<evidence type="ECO:0000256" key="2">
    <source>
        <dbReference type="ARBA" id="ARBA00023326"/>
    </source>
</evidence>
<accession>A0A9X2K149</accession>
<dbReference type="GO" id="GO:0016798">
    <property type="term" value="F:hydrolase activity, acting on glycosyl bonds"/>
    <property type="evidence" value="ECO:0007669"/>
    <property type="project" value="UniProtKB-KW"/>
</dbReference>
<sequence>MLRNISRALCVTTLISGLTVPGEAGATTDQPPSAPSGVTSQGGPGQVEISWSPATGDNGVSRYEVYRSLFDPTPGSTDTVLVGTVTGLSIVDSGLAASRYNCRIRAVDTSSQPGALSVNIASQATLCAPTDCLAAAYGMRTSSSTGELVDESGHGNHGTLSGVVTTADGRHGLGFEFGPSAGEIIIPNSESLTLDTAATLEAWVYPTDITNRRPILVKAGPDIYTSSYELYAVSANDNQPPAGPGILLNSYGSQMGLVLQSCFVI</sequence>
<keyword evidence="2" id="KW-0119">Carbohydrate metabolism</keyword>
<dbReference type="AlphaFoldDB" id="A0A9X2K149"/>
<keyword evidence="6" id="KW-1185">Reference proteome</keyword>
<keyword evidence="1" id="KW-0326">Glycosidase</keyword>
<dbReference type="SUPFAM" id="SSF49899">
    <property type="entry name" value="Concanavalin A-like lectins/glucanases"/>
    <property type="match status" value="1"/>
</dbReference>
<name>A0A9X2K149_9ACTN</name>
<proteinExistence type="predicted"/>
<feature type="domain" description="Fibronectin type-III" evidence="4">
    <location>
        <begin position="31"/>
        <end position="130"/>
    </location>
</feature>
<keyword evidence="2" id="KW-0624">Polysaccharide degradation</keyword>
<dbReference type="Gene3D" id="2.60.40.10">
    <property type="entry name" value="Immunoglobulins"/>
    <property type="match status" value="1"/>
</dbReference>
<dbReference type="SUPFAM" id="SSF49265">
    <property type="entry name" value="Fibronectin type III"/>
    <property type="match status" value="1"/>
</dbReference>
<evidence type="ECO:0000313" key="6">
    <source>
        <dbReference type="Proteomes" id="UP001139648"/>
    </source>
</evidence>
<dbReference type="InterPro" id="IPR013783">
    <property type="entry name" value="Ig-like_fold"/>
</dbReference>
<dbReference type="Gene3D" id="2.60.120.200">
    <property type="match status" value="1"/>
</dbReference>
<protein>
    <recommendedName>
        <fullName evidence="4">Fibronectin type-III domain-containing protein</fullName>
    </recommendedName>
</protein>
<organism evidence="5 6">
    <name type="scientific">Nonomuraea thailandensis</name>
    <dbReference type="NCBI Taxonomy" id="1188745"/>
    <lineage>
        <taxon>Bacteria</taxon>
        <taxon>Bacillati</taxon>
        <taxon>Actinomycetota</taxon>
        <taxon>Actinomycetes</taxon>
        <taxon>Streptosporangiales</taxon>
        <taxon>Streptosporangiaceae</taxon>
        <taxon>Nonomuraea</taxon>
    </lineage>
</organism>
<dbReference type="PROSITE" id="PS50853">
    <property type="entry name" value="FN3"/>
    <property type="match status" value="1"/>
</dbReference>
<feature type="region of interest" description="Disordered" evidence="3">
    <location>
        <begin position="21"/>
        <end position="45"/>
    </location>
</feature>
<evidence type="ECO:0000313" key="5">
    <source>
        <dbReference type="EMBL" id="MCP2353141.1"/>
    </source>
</evidence>
<comment type="caution">
    <text evidence="5">The sequence shown here is derived from an EMBL/GenBank/DDBJ whole genome shotgun (WGS) entry which is preliminary data.</text>
</comment>
<dbReference type="InterPro" id="IPR003961">
    <property type="entry name" value="FN3_dom"/>
</dbReference>
<gene>
    <name evidence="5" type="ORF">HD597_000161</name>
</gene>
<evidence type="ECO:0000259" key="4">
    <source>
        <dbReference type="PROSITE" id="PS50853"/>
    </source>
</evidence>
<reference evidence="5" key="1">
    <citation type="submission" date="2022-06" db="EMBL/GenBank/DDBJ databases">
        <title>Sequencing the genomes of 1000 actinobacteria strains.</title>
        <authorList>
            <person name="Klenk H.-P."/>
        </authorList>
    </citation>
    <scope>NUCLEOTIDE SEQUENCE</scope>
    <source>
        <strain evidence="5">DSM 46694</strain>
    </source>
</reference>
<dbReference type="RefSeq" id="WP_253739573.1">
    <property type="nucleotide sequence ID" value="NZ_BAABKA010000073.1"/>
</dbReference>
<dbReference type="InterPro" id="IPR013320">
    <property type="entry name" value="ConA-like_dom_sf"/>
</dbReference>
<dbReference type="GO" id="GO:0000272">
    <property type="term" value="P:polysaccharide catabolic process"/>
    <property type="evidence" value="ECO:0007669"/>
    <property type="project" value="UniProtKB-KW"/>
</dbReference>
<dbReference type="Proteomes" id="UP001139648">
    <property type="component" value="Unassembled WGS sequence"/>
</dbReference>
<evidence type="ECO:0000256" key="3">
    <source>
        <dbReference type="SAM" id="MobiDB-lite"/>
    </source>
</evidence>
<keyword evidence="1" id="KW-0378">Hydrolase</keyword>
<evidence type="ECO:0000256" key="1">
    <source>
        <dbReference type="ARBA" id="ARBA00023295"/>
    </source>
</evidence>
<dbReference type="InterPro" id="IPR036116">
    <property type="entry name" value="FN3_sf"/>
</dbReference>
<feature type="compositionally biased region" description="Polar residues" evidence="3">
    <location>
        <begin position="27"/>
        <end position="39"/>
    </location>
</feature>